<keyword evidence="2" id="KW-1185">Reference proteome</keyword>
<evidence type="ECO:0000313" key="1">
    <source>
        <dbReference type="EMBL" id="OXB94710.1"/>
    </source>
</evidence>
<sequence length="118" mass="14546">MITVEKQRMLKKYEERLELRERYEKERIREVTIHAKRRERYGKEDMLNLPRHYTNCPNFVECPLDYKCRNYNPAYIACVNCKLHEIDGICHKKEIHNESTFAFMLTRERIDLDDHRRV</sequence>
<dbReference type="EMBL" id="NDYL01000001">
    <property type="protein sequence ID" value="OXB94710.1"/>
    <property type="molecule type" value="Genomic_DNA"/>
</dbReference>
<evidence type="ECO:0000313" key="2">
    <source>
        <dbReference type="Proteomes" id="UP000198394"/>
    </source>
</evidence>
<organism evidence="1 2">
    <name type="scientific">Parageobacillus galactosidasius</name>
    <dbReference type="NCBI Taxonomy" id="883812"/>
    <lineage>
        <taxon>Bacteria</taxon>
        <taxon>Bacillati</taxon>
        <taxon>Bacillota</taxon>
        <taxon>Bacilli</taxon>
        <taxon>Bacillales</taxon>
        <taxon>Anoxybacillaceae</taxon>
        <taxon>Parageobacillus</taxon>
    </lineage>
</organism>
<gene>
    <name evidence="1" type="ORF">B9L23_07540</name>
</gene>
<dbReference type="RefSeq" id="WP_089097163.1">
    <property type="nucleotide sequence ID" value="NZ_NDYL01000001.1"/>
</dbReference>
<protein>
    <submittedName>
        <fullName evidence="1">Uncharacterized protein</fullName>
    </submittedName>
</protein>
<comment type="caution">
    <text evidence="1">The sequence shown here is derived from an EMBL/GenBank/DDBJ whole genome shotgun (WGS) entry which is preliminary data.</text>
</comment>
<accession>A0A226QSZ1</accession>
<dbReference type="Proteomes" id="UP000198394">
    <property type="component" value="Unassembled WGS sequence"/>
</dbReference>
<name>A0A226QSZ1_9BACL</name>
<proteinExistence type="predicted"/>
<reference evidence="1 2" key="1">
    <citation type="submission" date="2017-04" db="EMBL/GenBank/DDBJ databases">
        <title>The genome sequence of Parageobacillus galactosidasius DSM 18751.</title>
        <authorList>
            <person name="Ramaloko W.T."/>
            <person name="Koen N."/>
            <person name="Polliack S."/>
            <person name="Aliyu H."/>
            <person name="Lebre P."/>
            <person name="Mohr T."/>
            <person name="Oswald F."/>
            <person name="Zwick M."/>
            <person name="Neumann A."/>
            <person name="Syldatk C."/>
            <person name="Cowan D."/>
            <person name="De Maayer P."/>
        </authorList>
    </citation>
    <scope>NUCLEOTIDE SEQUENCE [LARGE SCALE GENOMIC DNA]</scope>
    <source>
        <strain evidence="1 2">DSM 18751</strain>
    </source>
</reference>
<dbReference type="AlphaFoldDB" id="A0A226QSZ1"/>